<sequence>MFNRFNMPPWLRKIRDGFEVILLPLICFQLLRTIFFATGIDVIILVLLICCYICFLKGWI</sequence>
<keyword evidence="3" id="KW-1185">Reference proteome</keyword>
<protein>
    <submittedName>
        <fullName evidence="2">Uncharacterized protein</fullName>
    </submittedName>
</protein>
<gene>
    <name evidence="2" type="ORF">ACFQRG_09420</name>
</gene>
<organism evidence="2 3">
    <name type="scientific">Scopulibacillus cellulosilyticus</name>
    <dbReference type="NCBI Taxonomy" id="2665665"/>
    <lineage>
        <taxon>Bacteria</taxon>
        <taxon>Bacillati</taxon>
        <taxon>Bacillota</taxon>
        <taxon>Bacilli</taxon>
        <taxon>Bacillales</taxon>
        <taxon>Sporolactobacillaceae</taxon>
        <taxon>Scopulibacillus</taxon>
    </lineage>
</organism>
<evidence type="ECO:0000256" key="1">
    <source>
        <dbReference type="SAM" id="Phobius"/>
    </source>
</evidence>
<dbReference type="EMBL" id="JBHTCO010000011">
    <property type="protein sequence ID" value="MFC7393184.1"/>
    <property type="molecule type" value="Genomic_DNA"/>
</dbReference>
<feature type="transmembrane region" description="Helical" evidence="1">
    <location>
        <begin position="42"/>
        <end position="59"/>
    </location>
</feature>
<evidence type="ECO:0000313" key="3">
    <source>
        <dbReference type="Proteomes" id="UP001596505"/>
    </source>
</evidence>
<comment type="caution">
    <text evidence="2">The sequence shown here is derived from an EMBL/GenBank/DDBJ whole genome shotgun (WGS) entry which is preliminary data.</text>
</comment>
<dbReference type="Proteomes" id="UP001596505">
    <property type="component" value="Unassembled WGS sequence"/>
</dbReference>
<reference evidence="3" key="1">
    <citation type="journal article" date="2019" name="Int. J. Syst. Evol. Microbiol.">
        <title>The Global Catalogue of Microorganisms (GCM) 10K type strain sequencing project: providing services to taxonomists for standard genome sequencing and annotation.</title>
        <authorList>
            <consortium name="The Broad Institute Genomics Platform"/>
            <consortium name="The Broad Institute Genome Sequencing Center for Infectious Disease"/>
            <person name="Wu L."/>
            <person name="Ma J."/>
        </authorList>
    </citation>
    <scope>NUCLEOTIDE SEQUENCE [LARGE SCALE GENOMIC DNA]</scope>
    <source>
        <strain evidence="3">CGMCC 1.16305</strain>
    </source>
</reference>
<keyword evidence="1" id="KW-0812">Transmembrane</keyword>
<keyword evidence="1" id="KW-1133">Transmembrane helix</keyword>
<proteinExistence type="predicted"/>
<evidence type="ECO:0000313" key="2">
    <source>
        <dbReference type="EMBL" id="MFC7393184.1"/>
    </source>
</evidence>
<accession>A0ABW2PV05</accession>
<name>A0ABW2PV05_9BACL</name>
<keyword evidence="1" id="KW-0472">Membrane</keyword>
<dbReference type="RefSeq" id="WP_380965644.1">
    <property type="nucleotide sequence ID" value="NZ_JBHTCO010000011.1"/>
</dbReference>